<name>A0A4S8RXK1_AURPU</name>
<evidence type="ECO:0000313" key="1">
    <source>
        <dbReference type="EMBL" id="THV63658.1"/>
    </source>
</evidence>
<dbReference type="SUPFAM" id="SSF48403">
    <property type="entry name" value="Ankyrin repeat"/>
    <property type="match status" value="1"/>
</dbReference>
<dbReference type="EMBL" id="QZAF01001097">
    <property type="protein sequence ID" value="THV63658.1"/>
    <property type="molecule type" value="Genomic_DNA"/>
</dbReference>
<dbReference type="PANTHER" id="PTHR48182">
    <property type="entry name" value="PROTEIN SERAC1"/>
    <property type="match status" value="1"/>
</dbReference>
<evidence type="ECO:0000313" key="2">
    <source>
        <dbReference type="Proteomes" id="UP000304951"/>
    </source>
</evidence>
<dbReference type="PANTHER" id="PTHR48182:SF3">
    <property type="entry name" value="DUF676 DOMAIN-CONTAINING PROTEIN"/>
    <property type="match status" value="1"/>
</dbReference>
<dbReference type="Proteomes" id="UP000304951">
    <property type="component" value="Unassembled WGS sequence"/>
</dbReference>
<reference evidence="1 2" key="1">
    <citation type="submission" date="2018-10" db="EMBL/GenBank/DDBJ databases">
        <title>Fifty Aureobasidium pullulans genomes reveal a recombining polyextremotolerant generalist.</title>
        <authorList>
            <person name="Gostincar C."/>
            <person name="Turk M."/>
            <person name="Zajc J."/>
            <person name="Gunde-Cimerman N."/>
        </authorList>
    </citation>
    <scope>NUCLEOTIDE SEQUENCE [LARGE SCALE GENOMIC DNA]</scope>
    <source>
        <strain evidence="1 2">EXF-11900</strain>
    </source>
</reference>
<comment type="caution">
    <text evidence="1">The sequence shown here is derived from an EMBL/GenBank/DDBJ whole genome shotgun (WGS) entry which is preliminary data.</text>
</comment>
<protein>
    <submittedName>
        <fullName evidence="1">Uncharacterized protein</fullName>
    </submittedName>
</protein>
<proteinExistence type="predicted"/>
<dbReference type="AlphaFoldDB" id="A0A4S8RXK1"/>
<dbReference type="InterPro" id="IPR036770">
    <property type="entry name" value="Ankyrin_rpt-contain_sf"/>
</dbReference>
<organism evidence="1 2">
    <name type="scientific">Aureobasidium pullulans</name>
    <name type="common">Black yeast</name>
    <name type="synonym">Pullularia pullulans</name>
    <dbReference type="NCBI Taxonomy" id="5580"/>
    <lineage>
        <taxon>Eukaryota</taxon>
        <taxon>Fungi</taxon>
        <taxon>Dikarya</taxon>
        <taxon>Ascomycota</taxon>
        <taxon>Pezizomycotina</taxon>
        <taxon>Dothideomycetes</taxon>
        <taxon>Dothideomycetidae</taxon>
        <taxon>Dothideales</taxon>
        <taxon>Saccotheciaceae</taxon>
        <taxon>Aureobasidium</taxon>
    </lineage>
</organism>
<dbReference type="Gene3D" id="1.25.40.20">
    <property type="entry name" value="Ankyrin repeat-containing domain"/>
    <property type="match status" value="1"/>
</dbReference>
<gene>
    <name evidence="1" type="ORF">D6D28_10490</name>
</gene>
<sequence length="546" mass="61060">MATTKSLDADSCYQVRAVTEDDTGIEILYQPSNPNIDIVAVHGLGAHPDDTWCKNIGTPESPQWVNWLKDPDMLPSIASNARIMRYGYESAWFGSEAIKQSTTDAAEEFLDDLKGLRGAMIHARLHSKRWPDLLSYTTGLVFFGTPFRGAEGISQSELLQAAIEEHKVVEAQALRIFDPGNDPLEDLVTDFCRLHSVPHKAQIACFFEQKPSNIMAILGKNAQKSFVVSRSSGCLDESESTQKYRLARTHFDMNKFGKPSERGFVKAAQVIKGMVEAAPRVLLSRLEVDEPKSIAAVRRLVEVTDSSLEEERHESAGKVQEDISTAIELAFQKANLTRDVMTDFRLGPQPAHHAIADVKRILAMVRLDTTVKVNKRTQLRFASHSTSRLVTQALHDSIDLANGKFDIRTTKRSTEAGRDVSFMSVITFTADESQYKQFMLSMHFIQIYGIDGSNVLPPCIIGHTVIPDDAPILQAIRDWNLEEFERLLENGQARVWDCDSEGRSLLNVAICHFNPMMVGYLIAQGLDVNSVEMSFQPSRIRQFDIS</sequence>
<dbReference type="InterPro" id="IPR052374">
    <property type="entry name" value="SERAC1"/>
</dbReference>
<accession>A0A4S8RXK1</accession>